<name>A0ABY9KS62_9BACI</name>
<feature type="transmembrane region" description="Helical" evidence="5">
    <location>
        <begin position="7"/>
        <end position="27"/>
    </location>
</feature>
<evidence type="ECO:0000256" key="2">
    <source>
        <dbReference type="ARBA" id="ARBA00022692"/>
    </source>
</evidence>
<evidence type="ECO:0000256" key="1">
    <source>
        <dbReference type="ARBA" id="ARBA00022475"/>
    </source>
</evidence>
<protein>
    <submittedName>
        <fullName evidence="7">Lipopolysaccharide assembly protein LapA domain-containing protein</fullName>
    </submittedName>
</protein>
<dbReference type="EMBL" id="CP129113">
    <property type="protein sequence ID" value="WLV23663.1"/>
    <property type="molecule type" value="Genomic_DNA"/>
</dbReference>
<dbReference type="Proteomes" id="UP001180087">
    <property type="component" value="Chromosome"/>
</dbReference>
<dbReference type="PANTHER" id="PTHR41335">
    <property type="entry name" value="MEMBRANE PROTEIN-RELATED"/>
    <property type="match status" value="1"/>
</dbReference>
<organism evidence="7 8">
    <name type="scientific">Aciduricibacillus chroicocephali</name>
    <dbReference type="NCBI Taxonomy" id="3054939"/>
    <lineage>
        <taxon>Bacteria</taxon>
        <taxon>Bacillati</taxon>
        <taxon>Bacillota</taxon>
        <taxon>Bacilli</taxon>
        <taxon>Bacillales</taxon>
        <taxon>Bacillaceae</taxon>
        <taxon>Aciduricibacillus</taxon>
    </lineage>
</organism>
<gene>
    <name evidence="7" type="ORF">QR721_08375</name>
</gene>
<keyword evidence="1" id="KW-1003">Cell membrane</keyword>
<keyword evidence="3 5" id="KW-1133">Transmembrane helix</keyword>
<evidence type="ECO:0000313" key="7">
    <source>
        <dbReference type="EMBL" id="WLV23663.1"/>
    </source>
</evidence>
<keyword evidence="2 5" id="KW-0812">Transmembrane</keyword>
<dbReference type="Pfam" id="PF06305">
    <property type="entry name" value="LapA_dom"/>
    <property type="match status" value="1"/>
</dbReference>
<accession>A0ABY9KS62</accession>
<reference evidence="7" key="1">
    <citation type="submission" date="2023-06" db="EMBL/GenBank/DDBJ databases">
        <title>A Treasure from Seagulls: Isolation and Description of Aciduricobacillus qingdaonensis gen. nov., sp. nov., a Rare Obligately Uric Acid-utilizing Member in the Family Bacillaceae.</title>
        <authorList>
            <person name="Liu W."/>
            <person name="Wang B."/>
        </authorList>
    </citation>
    <scope>NUCLEOTIDE SEQUENCE</scope>
    <source>
        <strain evidence="7">44XB</strain>
    </source>
</reference>
<dbReference type="InterPro" id="IPR010445">
    <property type="entry name" value="LapA_dom"/>
</dbReference>
<dbReference type="PANTHER" id="PTHR41335:SF1">
    <property type="entry name" value="MEMBRANE PROTEIN"/>
    <property type="match status" value="1"/>
</dbReference>
<evidence type="ECO:0000256" key="4">
    <source>
        <dbReference type="ARBA" id="ARBA00023136"/>
    </source>
</evidence>
<keyword evidence="4 5" id="KW-0472">Membrane</keyword>
<keyword evidence="8" id="KW-1185">Reference proteome</keyword>
<feature type="domain" description="Lipopolysaccharide assembly protein A" evidence="6">
    <location>
        <begin position="24"/>
        <end position="85"/>
    </location>
</feature>
<proteinExistence type="predicted"/>
<evidence type="ECO:0000313" key="8">
    <source>
        <dbReference type="Proteomes" id="UP001180087"/>
    </source>
</evidence>
<feature type="transmembrane region" description="Helical" evidence="5">
    <location>
        <begin position="39"/>
        <end position="65"/>
    </location>
</feature>
<sequence length="104" mass="11539">MKAQTYTILSIVLIIIVSIFAVLNVGAVEVNYFFGKGDLPLILVILFSVLMGGLITTGSGLVRFVRLQRQNKLLKAENKQLQNKLAECGVSLPEPENDENQKYE</sequence>
<evidence type="ECO:0000256" key="5">
    <source>
        <dbReference type="SAM" id="Phobius"/>
    </source>
</evidence>
<evidence type="ECO:0000259" key="6">
    <source>
        <dbReference type="Pfam" id="PF06305"/>
    </source>
</evidence>
<evidence type="ECO:0000256" key="3">
    <source>
        <dbReference type="ARBA" id="ARBA00022989"/>
    </source>
</evidence>
<dbReference type="RefSeq" id="WP_348025893.1">
    <property type="nucleotide sequence ID" value="NZ_CP129113.1"/>
</dbReference>